<dbReference type="Proteomes" id="UP000517916">
    <property type="component" value="Unassembled WGS sequence"/>
</dbReference>
<proteinExistence type="predicted"/>
<dbReference type="RefSeq" id="WP_025359932.1">
    <property type="nucleotide sequence ID" value="NZ_BAAABQ010000084.1"/>
</dbReference>
<keyword evidence="3" id="KW-1185">Reference proteome</keyword>
<evidence type="ECO:0008006" key="4">
    <source>
        <dbReference type="Google" id="ProtNLM"/>
    </source>
</evidence>
<dbReference type="EMBL" id="JACJID010000002">
    <property type="protein sequence ID" value="MBA8925236.1"/>
    <property type="molecule type" value="Genomic_DNA"/>
</dbReference>
<reference evidence="2 3" key="1">
    <citation type="submission" date="2020-08" db="EMBL/GenBank/DDBJ databases">
        <title>Genomic Encyclopedia of Archaeal and Bacterial Type Strains, Phase II (KMG-II): from individual species to whole genera.</title>
        <authorList>
            <person name="Goeker M."/>
        </authorList>
    </citation>
    <scope>NUCLEOTIDE SEQUENCE [LARGE SCALE GENOMIC DNA]</scope>
    <source>
        <strain evidence="2 3">DSM 43850</strain>
    </source>
</reference>
<name>A0ABR6BET8_9PSEU</name>
<evidence type="ECO:0000313" key="3">
    <source>
        <dbReference type="Proteomes" id="UP000517916"/>
    </source>
</evidence>
<organism evidence="2 3">
    <name type="scientific">Kutzneria viridogrisea</name>
    <dbReference type="NCBI Taxonomy" id="47990"/>
    <lineage>
        <taxon>Bacteria</taxon>
        <taxon>Bacillati</taxon>
        <taxon>Actinomycetota</taxon>
        <taxon>Actinomycetes</taxon>
        <taxon>Pseudonocardiales</taxon>
        <taxon>Pseudonocardiaceae</taxon>
        <taxon>Kutzneria</taxon>
    </lineage>
</organism>
<feature type="signal peptide" evidence="1">
    <location>
        <begin position="1"/>
        <end position="26"/>
    </location>
</feature>
<accession>A0ABR6BET8</accession>
<evidence type="ECO:0000256" key="1">
    <source>
        <dbReference type="SAM" id="SignalP"/>
    </source>
</evidence>
<protein>
    <recommendedName>
        <fullName evidence="4">SH3 domain-containing protein</fullName>
    </recommendedName>
</protein>
<gene>
    <name evidence="2" type="ORF">BC739_002435</name>
</gene>
<feature type="chain" id="PRO_5045796112" description="SH3 domain-containing protein" evidence="1">
    <location>
        <begin position="27"/>
        <end position="132"/>
    </location>
</feature>
<evidence type="ECO:0000313" key="2">
    <source>
        <dbReference type="EMBL" id="MBA8925236.1"/>
    </source>
</evidence>
<keyword evidence="1" id="KW-0732">Signal</keyword>
<sequence>MRAPHAATCLALTAATLLAGGATALAGTSETTYTITAWHEVKQRSCPSTSCGEVGEILAGQVWQRAVCWTHGEEITDAGITNDVWIQVRHEDGGTQWASAVYFTGDQYAGLPVSARCPARTGGRSTPINPLP</sequence>
<comment type="caution">
    <text evidence="2">The sequence shown here is derived from an EMBL/GenBank/DDBJ whole genome shotgun (WGS) entry which is preliminary data.</text>
</comment>